<keyword evidence="1" id="KW-0472">Membrane</keyword>
<organism evidence="2 3">
    <name type="scientific">Priestia aryabhattai</name>
    <name type="common">Bacillus aryabhattai</name>
    <dbReference type="NCBI Taxonomy" id="412384"/>
    <lineage>
        <taxon>Bacteria</taxon>
        <taxon>Bacillati</taxon>
        <taxon>Bacillota</taxon>
        <taxon>Bacilli</taxon>
        <taxon>Bacillales</taxon>
        <taxon>Bacillaceae</taxon>
        <taxon>Priestia</taxon>
    </lineage>
</organism>
<feature type="transmembrane region" description="Helical" evidence="1">
    <location>
        <begin position="7"/>
        <end position="31"/>
    </location>
</feature>
<dbReference type="RefSeq" id="WP_098325677.1">
    <property type="nucleotide sequence ID" value="NZ_CP169254.1"/>
</dbReference>
<name>A0A7W3NBM4_PRIAR</name>
<dbReference type="InterPro" id="IPR027387">
    <property type="entry name" value="Cytb/b6-like_sf"/>
</dbReference>
<evidence type="ECO:0000313" key="3">
    <source>
        <dbReference type="Proteomes" id="UP000543174"/>
    </source>
</evidence>
<sequence>MKNYVVFIGSFIVLLFAFQIISGMFLTLTYVPETPQQFNTPTVSVFSFSYPFLSSIIAATFSFIISKKVCKVKKSTYK</sequence>
<comment type="caution">
    <text evidence="2">The sequence shown here is derived from an EMBL/GenBank/DDBJ whole genome shotgun (WGS) entry which is preliminary data.</text>
</comment>
<dbReference type="Proteomes" id="UP000543174">
    <property type="component" value="Unassembled WGS sequence"/>
</dbReference>
<proteinExistence type="predicted"/>
<evidence type="ECO:0000313" key="2">
    <source>
        <dbReference type="EMBL" id="MBA9039906.1"/>
    </source>
</evidence>
<dbReference type="GO" id="GO:0016020">
    <property type="term" value="C:membrane"/>
    <property type="evidence" value="ECO:0007669"/>
    <property type="project" value="InterPro"/>
</dbReference>
<dbReference type="Gene3D" id="1.20.810.10">
    <property type="entry name" value="Cytochrome Bc1 Complex, Chain C"/>
    <property type="match status" value="1"/>
</dbReference>
<keyword evidence="1" id="KW-0812">Transmembrane</keyword>
<evidence type="ECO:0000256" key="1">
    <source>
        <dbReference type="SAM" id="Phobius"/>
    </source>
</evidence>
<accession>A0A7W3NBM4</accession>
<dbReference type="AlphaFoldDB" id="A0A7W3NBM4"/>
<reference evidence="2" key="1">
    <citation type="submission" date="2020-08" db="EMBL/GenBank/DDBJ databases">
        <title>Functional genomics of gut bacteria from endangered species of beetles.</title>
        <authorList>
            <person name="Carlos-Shanley C."/>
        </authorList>
    </citation>
    <scope>NUCLEOTIDE SEQUENCE [LARGE SCALE GENOMIC DNA]</scope>
    <source>
        <strain evidence="2">S00060</strain>
    </source>
</reference>
<protein>
    <submittedName>
        <fullName evidence="2">Quinol-cytochrome oxidoreductase complex cytochrome b subunit</fullName>
    </submittedName>
</protein>
<feature type="transmembrane region" description="Helical" evidence="1">
    <location>
        <begin position="43"/>
        <end position="65"/>
    </location>
</feature>
<gene>
    <name evidence="2" type="ORF">HNP21_003013</name>
</gene>
<keyword evidence="3" id="KW-1185">Reference proteome</keyword>
<dbReference type="EMBL" id="JACJHT010000002">
    <property type="protein sequence ID" value="MBA9039906.1"/>
    <property type="molecule type" value="Genomic_DNA"/>
</dbReference>
<dbReference type="SUPFAM" id="SSF81342">
    <property type="entry name" value="Transmembrane di-heme cytochromes"/>
    <property type="match status" value="1"/>
</dbReference>
<keyword evidence="1" id="KW-1133">Transmembrane helix</keyword>
<dbReference type="InterPro" id="IPR016174">
    <property type="entry name" value="Di-haem_cyt_TM"/>
</dbReference>
<dbReference type="GO" id="GO:0022904">
    <property type="term" value="P:respiratory electron transport chain"/>
    <property type="evidence" value="ECO:0007669"/>
    <property type="project" value="InterPro"/>
</dbReference>